<comment type="subcellular location">
    <subcellularLocation>
        <location evidence="2 19">Cell membrane</location>
        <topology evidence="2 19">Multi-pass membrane protein</topology>
    </subcellularLocation>
</comment>
<keyword evidence="12 19" id="KW-1133">Transmembrane helix</keyword>
<evidence type="ECO:0000256" key="16">
    <source>
        <dbReference type="ARBA" id="ARBA00032853"/>
    </source>
</evidence>
<dbReference type="InterPro" id="IPR003805">
    <property type="entry name" value="CobS"/>
</dbReference>
<dbReference type="HAMAP" id="MF_00719">
    <property type="entry name" value="CobS"/>
    <property type="match status" value="1"/>
</dbReference>
<evidence type="ECO:0000256" key="18">
    <source>
        <dbReference type="ARBA" id="ARBA00049504"/>
    </source>
</evidence>
<comment type="function">
    <text evidence="14 19">Joins adenosylcobinamide-GDP and alpha-ribazole to generate adenosylcobalamin (Ado-cobalamin). Also synthesizes adenosylcobalamin 5'-phosphate from adenosylcobinamide-GDP and alpha-ribazole 5'-phosphate.</text>
</comment>
<comment type="catalytic activity">
    <reaction evidence="18 19">
        <text>alpha-ribazole 5'-phosphate + adenosylcob(III)inamide-GDP = adenosylcob(III)alamin 5'-phosphate + GMP + H(+)</text>
        <dbReference type="Rhea" id="RHEA:23560"/>
        <dbReference type="ChEBI" id="CHEBI:15378"/>
        <dbReference type="ChEBI" id="CHEBI:57918"/>
        <dbReference type="ChEBI" id="CHEBI:58115"/>
        <dbReference type="ChEBI" id="CHEBI:60487"/>
        <dbReference type="ChEBI" id="CHEBI:60493"/>
        <dbReference type="EC" id="2.7.8.26"/>
    </reaction>
</comment>
<evidence type="ECO:0000313" key="21">
    <source>
        <dbReference type="Proteomes" id="UP000597459"/>
    </source>
</evidence>
<comment type="catalytic activity">
    <reaction evidence="17 19">
        <text>alpha-ribazole + adenosylcob(III)inamide-GDP = adenosylcob(III)alamin + GMP + H(+)</text>
        <dbReference type="Rhea" id="RHEA:16049"/>
        <dbReference type="ChEBI" id="CHEBI:10329"/>
        <dbReference type="ChEBI" id="CHEBI:15378"/>
        <dbReference type="ChEBI" id="CHEBI:18408"/>
        <dbReference type="ChEBI" id="CHEBI:58115"/>
        <dbReference type="ChEBI" id="CHEBI:60487"/>
        <dbReference type="EC" id="2.7.8.26"/>
    </reaction>
</comment>
<dbReference type="GO" id="GO:0008818">
    <property type="term" value="F:cobalamin 5'-phosphate synthase activity"/>
    <property type="evidence" value="ECO:0007669"/>
    <property type="project" value="UniProtKB-UniRule"/>
</dbReference>
<evidence type="ECO:0000256" key="10">
    <source>
        <dbReference type="ARBA" id="ARBA00022692"/>
    </source>
</evidence>
<feature type="transmembrane region" description="Helical" evidence="19">
    <location>
        <begin position="112"/>
        <end position="134"/>
    </location>
</feature>
<dbReference type="GO" id="GO:0051073">
    <property type="term" value="F:adenosylcobinamide-GDP ribazoletransferase activity"/>
    <property type="evidence" value="ECO:0007669"/>
    <property type="project" value="UniProtKB-UniRule"/>
</dbReference>
<evidence type="ECO:0000256" key="15">
    <source>
        <dbReference type="ARBA" id="ARBA00032605"/>
    </source>
</evidence>
<keyword evidence="13 19" id="KW-0472">Membrane</keyword>
<organism evidence="20 21">
    <name type="scientific">Acetobacter estunensis</name>
    <dbReference type="NCBI Taxonomy" id="104097"/>
    <lineage>
        <taxon>Bacteria</taxon>
        <taxon>Pseudomonadati</taxon>
        <taxon>Pseudomonadota</taxon>
        <taxon>Alphaproteobacteria</taxon>
        <taxon>Acetobacterales</taxon>
        <taxon>Acetobacteraceae</taxon>
        <taxon>Acetobacter</taxon>
    </lineage>
</organism>
<evidence type="ECO:0000256" key="9">
    <source>
        <dbReference type="ARBA" id="ARBA00022679"/>
    </source>
</evidence>
<dbReference type="EC" id="2.7.8.26" evidence="5 19"/>
<keyword evidence="21" id="KW-1185">Reference proteome</keyword>
<evidence type="ECO:0000256" key="1">
    <source>
        <dbReference type="ARBA" id="ARBA00001946"/>
    </source>
</evidence>
<comment type="similarity">
    <text evidence="4 19">Belongs to the CobS family.</text>
</comment>
<dbReference type="Pfam" id="PF02654">
    <property type="entry name" value="CobS"/>
    <property type="match status" value="1"/>
</dbReference>
<keyword evidence="10 19" id="KW-0812">Transmembrane</keyword>
<evidence type="ECO:0000256" key="19">
    <source>
        <dbReference type="HAMAP-Rule" id="MF_00719"/>
    </source>
</evidence>
<dbReference type="PANTHER" id="PTHR34148:SF1">
    <property type="entry name" value="ADENOSYLCOBINAMIDE-GDP RIBAZOLETRANSFERASE"/>
    <property type="match status" value="1"/>
</dbReference>
<comment type="pathway">
    <text evidence="3 19">Cofactor biosynthesis; adenosylcobalamin biosynthesis; adenosylcobalamin from cob(II)yrinate a,c-diamide: step 7/7.</text>
</comment>
<feature type="transmembrane region" description="Helical" evidence="19">
    <location>
        <begin position="230"/>
        <end position="251"/>
    </location>
</feature>
<evidence type="ECO:0000256" key="5">
    <source>
        <dbReference type="ARBA" id="ARBA00013200"/>
    </source>
</evidence>
<evidence type="ECO:0000256" key="17">
    <source>
        <dbReference type="ARBA" id="ARBA00048623"/>
    </source>
</evidence>
<comment type="cofactor">
    <cofactor evidence="1 19">
        <name>Mg(2+)</name>
        <dbReference type="ChEBI" id="CHEBI:18420"/>
    </cofactor>
</comment>
<feature type="transmembrane region" description="Helical" evidence="19">
    <location>
        <begin position="39"/>
        <end position="58"/>
    </location>
</feature>
<evidence type="ECO:0000256" key="14">
    <source>
        <dbReference type="ARBA" id="ARBA00025228"/>
    </source>
</evidence>
<evidence type="ECO:0000256" key="11">
    <source>
        <dbReference type="ARBA" id="ARBA00022842"/>
    </source>
</evidence>
<feature type="transmembrane region" description="Helical" evidence="19">
    <location>
        <begin position="141"/>
        <end position="163"/>
    </location>
</feature>
<sequence>MRALAADLLASLGLFTRLPLSWLERWAGPVDLRRSIRLWPLVGAGIGALTALIMQMALMAGLPPLVSALLAVSVQLVVTGALHEDGLADSADGLAAGRTLARRLEIMRDSRIGSYGAAALIMALTLRTGCIAALPSTHLLACLAVAGACARASVLIIAGWTPAARQDGLAAALLPLPVGPLRLALLTLLLLTACLLPGRVMVMSLLASMGATLVVRRIALRAMGGFTGDLLGATAVLSELAVLLVLVATYAQR</sequence>
<evidence type="ECO:0000256" key="8">
    <source>
        <dbReference type="ARBA" id="ARBA00022573"/>
    </source>
</evidence>
<keyword evidence="9 19" id="KW-0808">Transferase</keyword>
<gene>
    <name evidence="19 20" type="primary">cobS</name>
    <name evidence="20" type="ORF">GOB87_08785</name>
</gene>
<reference evidence="20" key="1">
    <citation type="submission" date="2019-11" db="EMBL/GenBank/DDBJ databases">
        <title>Description of new Acetobacter species.</title>
        <authorList>
            <person name="Cleenwerck I."/>
            <person name="Sombolestani A.S."/>
        </authorList>
    </citation>
    <scope>NUCLEOTIDE SEQUENCE</scope>
    <source>
        <strain evidence="20">LMG 1626</strain>
    </source>
</reference>
<evidence type="ECO:0000256" key="12">
    <source>
        <dbReference type="ARBA" id="ARBA00022989"/>
    </source>
</evidence>
<proteinExistence type="inferred from homology"/>
<keyword evidence="8 19" id="KW-0169">Cobalamin biosynthesis</keyword>
<dbReference type="EMBL" id="WOTH01000015">
    <property type="protein sequence ID" value="NHO54050.1"/>
    <property type="molecule type" value="Genomic_DNA"/>
</dbReference>
<comment type="caution">
    <text evidence="20">The sequence shown here is derived from an EMBL/GenBank/DDBJ whole genome shotgun (WGS) entry which is preliminary data.</text>
</comment>
<dbReference type="PANTHER" id="PTHR34148">
    <property type="entry name" value="ADENOSYLCOBINAMIDE-GDP RIBAZOLETRANSFERASE"/>
    <property type="match status" value="1"/>
</dbReference>
<dbReference type="NCBIfam" id="TIGR00317">
    <property type="entry name" value="cobS"/>
    <property type="match status" value="1"/>
</dbReference>
<protein>
    <recommendedName>
        <fullName evidence="6 19">Adenosylcobinamide-GDP ribazoletransferase</fullName>
        <ecNumber evidence="5 19">2.7.8.26</ecNumber>
    </recommendedName>
    <alternativeName>
        <fullName evidence="16 19">Cobalamin synthase</fullName>
    </alternativeName>
    <alternativeName>
        <fullName evidence="15 19">Cobalamin-5'-phosphate synthase</fullName>
    </alternativeName>
</protein>
<evidence type="ECO:0000256" key="3">
    <source>
        <dbReference type="ARBA" id="ARBA00004663"/>
    </source>
</evidence>
<dbReference type="GO" id="GO:0005886">
    <property type="term" value="C:plasma membrane"/>
    <property type="evidence" value="ECO:0007669"/>
    <property type="project" value="UniProtKB-SubCell"/>
</dbReference>
<keyword evidence="7 19" id="KW-1003">Cell membrane</keyword>
<dbReference type="AlphaFoldDB" id="A0A967B5A2"/>
<evidence type="ECO:0000256" key="2">
    <source>
        <dbReference type="ARBA" id="ARBA00004651"/>
    </source>
</evidence>
<dbReference type="GO" id="GO:0009236">
    <property type="term" value="P:cobalamin biosynthetic process"/>
    <property type="evidence" value="ECO:0007669"/>
    <property type="project" value="UniProtKB-UniRule"/>
</dbReference>
<evidence type="ECO:0000256" key="7">
    <source>
        <dbReference type="ARBA" id="ARBA00022475"/>
    </source>
</evidence>
<name>A0A967B5A2_9PROT</name>
<evidence type="ECO:0000256" key="6">
    <source>
        <dbReference type="ARBA" id="ARBA00015850"/>
    </source>
</evidence>
<keyword evidence="11 19" id="KW-0460">Magnesium</keyword>
<evidence type="ECO:0000256" key="4">
    <source>
        <dbReference type="ARBA" id="ARBA00010561"/>
    </source>
</evidence>
<evidence type="ECO:0000256" key="13">
    <source>
        <dbReference type="ARBA" id="ARBA00023136"/>
    </source>
</evidence>
<accession>A0A967B5A2</accession>
<evidence type="ECO:0000313" key="20">
    <source>
        <dbReference type="EMBL" id="NHO54050.1"/>
    </source>
</evidence>
<dbReference type="Proteomes" id="UP000597459">
    <property type="component" value="Unassembled WGS sequence"/>
</dbReference>